<dbReference type="GO" id="GO:0008745">
    <property type="term" value="F:N-acetylmuramoyl-L-alanine amidase activity"/>
    <property type="evidence" value="ECO:0007669"/>
    <property type="project" value="InterPro"/>
</dbReference>
<comment type="caution">
    <text evidence="3">The sequence shown here is derived from an EMBL/GenBank/DDBJ whole genome shotgun (WGS) entry which is preliminary data.</text>
</comment>
<evidence type="ECO:0000259" key="2">
    <source>
        <dbReference type="SMART" id="SM00646"/>
    </source>
</evidence>
<evidence type="ECO:0000256" key="1">
    <source>
        <dbReference type="ARBA" id="ARBA00022801"/>
    </source>
</evidence>
<keyword evidence="4" id="KW-1185">Reference proteome</keyword>
<name>A0A9X2VW14_9PSEU</name>
<dbReference type="Pfam" id="PF01520">
    <property type="entry name" value="Amidase_3"/>
    <property type="match status" value="1"/>
</dbReference>
<dbReference type="SMART" id="SM00646">
    <property type="entry name" value="Ami_3"/>
    <property type="match status" value="1"/>
</dbReference>
<dbReference type="InterPro" id="IPR002508">
    <property type="entry name" value="MurNAc-LAA_cat"/>
</dbReference>
<dbReference type="PANTHER" id="PTHR30404:SF0">
    <property type="entry name" value="N-ACETYLMURAMOYL-L-ALANINE AMIDASE AMIC"/>
    <property type="match status" value="1"/>
</dbReference>
<sequence length="275" mass="27936">MGGVRRWLTVVVVGLVVAGCGSEPAAERTPLLDPVVTADIPAGDPSTAPAVSAPTTSTPPPVTIVLNPGHNGGNASHPAEINRRVAAGGGQVKACDTTGTETNDGYPEHAFNWDVTLRVRAALTAKGVTVVLTREDDAGVGPCVDERAAIGNEAGAAAVVSIHADGSDVASANGFHVAYPVPARNDAQGEPSARLAEVLRDGLAKAGFAPANYIGQNGLDGRDDLAGLNLSERPAVFVECGNMRDATEAAVLSSDDGKQRYAAAIATALLTYVGR</sequence>
<accession>A0A9X2VW14</accession>
<protein>
    <submittedName>
        <fullName evidence="3">N-acetylmuramoyl-L-alanine amidase</fullName>
    </submittedName>
</protein>
<dbReference type="Gene3D" id="3.40.630.40">
    <property type="entry name" value="Zn-dependent exopeptidases"/>
    <property type="match status" value="1"/>
</dbReference>
<gene>
    <name evidence="3" type="ORF">NZH93_41860</name>
</gene>
<evidence type="ECO:0000313" key="3">
    <source>
        <dbReference type="EMBL" id="MCS7483432.1"/>
    </source>
</evidence>
<feature type="domain" description="MurNAc-LAA" evidence="2">
    <location>
        <begin position="148"/>
        <end position="270"/>
    </location>
</feature>
<dbReference type="RefSeq" id="WP_259628891.1">
    <property type="nucleotide sequence ID" value="NZ_JANYMP010000032.1"/>
</dbReference>
<dbReference type="PANTHER" id="PTHR30404">
    <property type="entry name" value="N-ACETYLMURAMOYL-L-ALANINE AMIDASE"/>
    <property type="match status" value="1"/>
</dbReference>
<dbReference type="SUPFAM" id="SSF53187">
    <property type="entry name" value="Zn-dependent exopeptidases"/>
    <property type="match status" value="1"/>
</dbReference>
<dbReference type="Proteomes" id="UP001141259">
    <property type="component" value="Unassembled WGS sequence"/>
</dbReference>
<keyword evidence="1" id="KW-0378">Hydrolase</keyword>
<dbReference type="GO" id="GO:0009253">
    <property type="term" value="P:peptidoglycan catabolic process"/>
    <property type="evidence" value="ECO:0007669"/>
    <property type="project" value="InterPro"/>
</dbReference>
<dbReference type="EMBL" id="JANYMP010000032">
    <property type="protein sequence ID" value="MCS7483432.1"/>
    <property type="molecule type" value="Genomic_DNA"/>
</dbReference>
<reference evidence="3" key="1">
    <citation type="submission" date="2022-08" db="EMBL/GenBank/DDBJ databases">
        <authorList>
            <person name="Tistechok S."/>
            <person name="Samborskyy M."/>
            <person name="Roman I."/>
        </authorList>
    </citation>
    <scope>NUCLEOTIDE SEQUENCE</scope>
    <source>
        <strain evidence="3">DSM 103496</strain>
    </source>
</reference>
<dbReference type="PROSITE" id="PS51257">
    <property type="entry name" value="PROKAR_LIPOPROTEIN"/>
    <property type="match status" value="1"/>
</dbReference>
<dbReference type="GO" id="GO:0030288">
    <property type="term" value="C:outer membrane-bounded periplasmic space"/>
    <property type="evidence" value="ECO:0007669"/>
    <property type="project" value="TreeGrafter"/>
</dbReference>
<evidence type="ECO:0000313" key="4">
    <source>
        <dbReference type="Proteomes" id="UP001141259"/>
    </source>
</evidence>
<dbReference type="CDD" id="cd02696">
    <property type="entry name" value="MurNAc-LAA"/>
    <property type="match status" value="1"/>
</dbReference>
<dbReference type="InterPro" id="IPR050695">
    <property type="entry name" value="N-acetylmuramoyl_amidase_3"/>
</dbReference>
<proteinExistence type="predicted"/>
<dbReference type="AlphaFoldDB" id="A0A9X2VW14"/>
<organism evidence="3 4">
    <name type="scientific">Umezawaea endophytica</name>
    <dbReference type="NCBI Taxonomy" id="1654476"/>
    <lineage>
        <taxon>Bacteria</taxon>
        <taxon>Bacillati</taxon>
        <taxon>Actinomycetota</taxon>
        <taxon>Actinomycetes</taxon>
        <taxon>Pseudonocardiales</taxon>
        <taxon>Pseudonocardiaceae</taxon>
        <taxon>Umezawaea</taxon>
    </lineage>
</organism>